<keyword evidence="3" id="KW-1185">Reference proteome</keyword>
<proteinExistence type="predicted"/>
<organism evidence="2 3">
    <name type="scientific">Heterostelium pallidum (strain ATCC 26659 / Pp 5 / PN500)</name>
    <name type="common">Cellular slime mold</name>
    <name type="synonym">Polysphondylium pallidum</name>
    <dbReference type="NCBI Taxonomy" id="670386"/>
    <lineage>
        <taxon>Eukaryota</taxon>
        <taxon>Amoebozoa</taxon>
        <taxon>Evosea</taxon>
        <taxon>Eumycetozoa</taxon>
        <taxon>Dictyostelia</taxon>
        <taxon>Acytosteliales</taxon>
        <taxon>Acytosteliaceae</taxon>
        <taxon>Heterostelium</taxon>
    </lineage>
</organism>
<dbReference type="AlphaFoldDB" id="D3BLH7"/>
<dbReference type="Proteomes" id="UP000001396">
    <property type="component" value="Unassembled WGS sequence"/>
</dbReference>
<name>D3BLH7_HETP5</name>
<accession>D3BLH7</accession>
<feature type="region of interest" description="Disordered" evidence="1">
    <location>
        <begin position="212"/>
        <end position="285"/>
    </location>
</feature>
<evidence type="ECO:0000313" key="2">
    <source>
        <dbReference type="EMBL" id="EFA77742.1"/>
    </source>
</evidence>
<sequence>MGCKMMMFTISSLRSTIMMFGDAILKDLVGWAGLINICWVNQTMKFAFALIALIFVSSALAQSPNFYGTFDWKNVFEGSENNITGSINSSIITGVDQYTLTYNIVLNGLNATNNETVANVTALGPAPAGTNPDHQLFTLPLNISTATVTETSFSIDSSVIVTKVDNQDLWTTINASLDSMLKPNLPSTLYVEVYNANNSAITRAQLAYQAPTPTTTGNATGDSTSTTGTSTTGTSTTGTSTTGPSTTGNSTTGTPTTTGTTGTPSTTAGNTTTSSTTGEDSSSASTLTVGLVALLTLAVFAF</sequence>
<protein>
    <submittedName>
        <fullName evidence="2">Uncharacterized protein</fullName>
    </submittedName>
</protein>
<dbReference type="EMBL" id="ADBJ01000042">
    <property type="protein sequence ID" value="EFA77742.1"/>
    <property type="molecule type" value="Genomic_DNA"/>
</dbReference>
<evidence type="ECO:0000313" key="3">
    <source>
        <dbReference type="Proteomes" id="UP000001396"/>
    </source>
</evidence>
<comment type="caution">
    <text evidence="2">The sequence shown here is derived from an EMBL/GenBank/DDBJ whole genome shotgun (WGS) entry which is preliminary data.</text>
</comment>
<gene>
    <name evidence="2" type="ORF">PPL_12354</name>
</gene>
<dbReference type="GeneID" id="31367821"/>
<evidence type="ECO:0000256" key="1">
    <source>
        <dbReference type="SAM" id="MobiDB-lite"/>
    </source>
</evidence>
<dbReference type="RefSeq" id="XP_020429870.1">
    <property type="nucleotide sequence ID" value="XM_020583089.1"/>
</dbReference>
<reference evidence="2 3" key="1">
    <citation type="journal article" date="2011" name="Genome Res.">
        <title>Phylogeny-wide analysis of social amoeba genomes highlights ancient origins for complex intercellular communication.</title>
        <authorList>
            <person name="Heidel A.J."/>
            <person name="Lawal H.M."/>
            <person name="Felder M."/>
            <person name="Schilde C."/>
            <person name="Helps N.R."/>
            <person name="Tunggal B."/>
            <person name="Rivero F."/>
            <person name="John U."/>
            <person name="Schleicher M."/>
            <person name="Eichinger L."/>
            <person name="Platzer M."/>
            <person name="Noegel A.A."/>
            <person name="Schaap P."/>
            <person name="Gloeckner G."/>
        </authorList>
    </citation>
    <scope>NUCLEOTIDE SEQUENCE [LARGE SCALE GENOMIC DNA]</scope>
    <source>
        <strain evidence="3">ATCC 26659 / Pp 5 / PN500</strain>
    </source>
</reference>
<dbReference type="InParanoid" id="D3BLH7"/>